<dbReference type="PROSITE" id="PS50089">
    <property type="entry name" value="ZF_RING_2"/>
    <property type="match status" value="1"/>
</dbReference>
<evidence type="ECO:0000256" key="12">
    <source>
        <dbReference type="ARBA" id="ARBA00023136"/>
    </source>
</evidence>
<dbReference type="AlphaFoldDB" id="A0A843VDW8"/>
<proteinExistence type="inferred from homology"/>
<dbReference type="SMART" id="SM00184">
    <property type="entry name" value="RING"/>
    <property type="match status" value="1"/>
</dbReference>
<evidence type="ECO:0000256" key="6">
    <source>
        <dbReference type="ARBA" id="ARBA00022692"/>
    </source>
</evidence>
<dbReference type="Pfam" id="PF13639">
    <property type="entry name" value="zf-RING_2"/>
    <property type="match status" value="1"/>
</dbReference>
<evidence type="ECO:0000256" key="10">
    <source>
        <dbReference type="ARBA" id="ARBA00022833"/>
    </source>
</evidence>
<dbReference type="SUPFAM" id="SSF57850">
    <property type="entry name" value="RING/U-box"/>
    <property type="match status" value="1"/>
</dbReference>
<accession>A0A843VDW8</accession>
<name>A0A843VDW8_COLES</name>
<evidence type="ECO:0000256" key="11">
    <source>
        <dbReference type="ARBA" id="ARBA00022989"/>
    </source>
</evidence>
<comment type="similarity">
    <text evidence="13">Belongs to the RING-type zinc finger family. ATL subfamily.</text>
</comment>
<dbReference type="OrthoDB" id="9984778at2759"/>
<keyword evidence="12 16" id="KW-0472">Membrane</keyword>
<dbReference type="GO" id="GO:0061630">
    <property type="term" value="F:ubiquitin protein ligase activity"/>
    <property type="evidence" value="ECO:0007669"/>
    <property type="project" value="UniProtKB-EC"/>
</dbReference>
<evidence type="ECO:0000259" key="17">
    <source>
        <dbReference type="PROSITE" id="PS50089"/>
    </source>
</evidence>
<keyword evidence="9" id="KW-0833">Ubl conjugation pathway</keyword>
<gene>
    <name evidence="18" type="ORF">Taro_024246</name>
</gene>
<evidence type="ECO:0000256" key="7">
    <source>
        <dbReference type="ARBA" id="ARBA00022723"/>
    </source>
</evidence>
<dbReference type="CDD" id="cd16461">
    <property type="entry name" value="RING-H2_EL5-like"/>
    <property type="match status" value="1"/>
</dbReference>
<dbReference type="PANTHER" id="PTHR14155">
    <property type="entry name" value="RING FINGER DOMAIN-CONTAINING"/>
    <property type="match status" value="1"/>
</dbReference>
<keyword evidence="6 16" id="KW-0812">Transmembrane</keyword>
<dbReference type="FunFam" id="3.30.40.10:FF:000187">
    <property type="entry name" value="E3 ubiquitin-protein ligase ATL6"/>
    <property type="match status" value="1"/>
</dbReference>
<evidence type="ECO:0000256" key="9">
    <source>
        <dbReference type="ARBA" id="ARBA00022786"/>
    </source>
</evidence>
<evidence type="ECO:0000256" key="15">
    <source>
        <dbReference type="SAM" id="MobiDB-lite"/>
    </source>
</evidence>
<keyword evidence="7" id="KW-0479">Metal-binding</keyword>
<comment type="pathway">
    <text evidence="3">Protein modification; protein ubiquitination.</text>
</comment>
<dbReference type="EMBL" id="NMUH01001362">
    <property type="protein sequence ID" value="MQL91624.1"/>
    <property type="molecule type" value="Genomic_DNA"/>
</dbReference>
<organism evidence="18 19">
    <name type="scientific">Colocasia esculenta</name>
    <name type="common">Wild taro</name>
    <name type="synonym">Arum esculentum</name>
    <dbReference type="NCBI Taxonomy" id="4460"/>
    <lineage>
        <taxon>Eukaryota</taxon>
        <taxon>Viridiplantae</taxon>
        <taxon>Streptophyta</taxon>
        <taxon>Embryophyta</taxon>
        <taxon>Tracheophyta</taxon>
        <taxon>Spermatophyta</taxon>
        <taxon>Magnoliopsida</taxon>
        <taxon>Liliopsida</taxon>
        <taxon>Araceae</taxon>
        <taxon>Aroideae</taxon>
        <taxon>Colocasieae</taxon>
        <taxon>Colocasia</taxon>
    </lineage>
</organism>
<comment type="caution">
    <text evidence="18">The sequence shown here is derived from an EMBL/GenBank/DDBJ whole genome shotgun (WGS) entry which is preliminary data.</text>
</comment>
<dbReference type="Proteomes" id="UP000652761">
    <property type="component" value="Unassembled WGS sequence"/>
</dbReference>
<dbReference type="InterPro" id="IPR053238">
    <property type="entry name" value="RING-H2_zinc_finger"/>
</dbReference>
<dbReference type="GO" id="GO:0016020">
    <property type="term" value="C:membrane"/>
    <property type="evidence" value="ECO:0007669"/>
    <property type="project" value="UniProtKB-SubCell"/>
</dbReference>
<evidence type="ECO:0000313" key="18">
    <source>
        <dbReference type="EMBL" id="MQL91624.1"/>
    </source>
</evidence>
<evidence type="ECO:0000313" key="19">
    <source>
        <dbReference type="Proteomes" id="UP000652761"/>
    </source>
</evidence>
<comment type="catalytic activity">
    <reaction evidence="1">
        <text>S-ubiquitinyl-[E2 ubiquitin-conjugating enzyme]-L-cysteine + [acceptor protein]-L-lysine = [E2 ubiquitin-conjugating enzyme]-L-cysteine + N(6)-ubiquitinyl-[acceptor protein]-L-lysine.</text>
        <dbReference type="EC" id="2.3.2.27"/>
    </reaction>
</comment>
<evidence type="ECO:0000256" key="3">
    <source>
        <dbReference type="ARBA" id="ARBA00004906"/>
    </source>
</evidence>
<sequence>MQRPPPPAGSPTNRRCMSRPTIPPSADPTTAAAPGPHSLHGAVPISIIFFFLVGFLSIYLLRDLVEYLASAWPAHRRGVEEGTPPNPRCPDGPRGLGPAALAAFPVRRYSSLKGLREGVDPETECAVCISEFDDDDPVRLLTACRHTFHQGCIDQWLASHPTCPVCRCDLREPPVKMATAGQGATAHGGGEEAEQP</sequence>
<dbReference type="EC" id="2.3.2.27" evidence="4"/>
<reference evidence="18" key="1">
    <citation type="submission" date="2017-07" db="EMBL/GenBank/DDBJ databases">
        <title>Taro Niue Genome Assembly and Annotation.</title>
        <authorList>
            <person name="Atibalentja N."/>
            <person name="Keating K."/>
            <person name="Fields C.J."/>
        </authorList>
    </citation>
    <scope>NUCLEOTIDE SEQUENCE</scope>
    <source>
        <strain evidence="18">Niue_2</strain>
        <tissue evidence="18">Leaf</tissue>
    </source>
</reference>
<evidence type="ECO:0000256" key="13">
    <source>
        <dbReference type="ARBA" id="ARBA00024209"/>
    </source>
</evidence>
<evidence type="ECO:0000256" key="14">
    <source>
        <dbReference type="PROSITE-ProRule" id="PRU00175"/>
    </source>
</evidence>
<dbReference type="InterPro" id="IPR013083">
    <property type="entry name" value="Znf_RING/FYVE/PHD"/>
</dbReference>
<evidence type="ECO:0000256" key="16">
    <source>
        <dbReference type="SAM" id="Phobius"/>
    </source>
</evidence>
<dbReference type="Gene3D" id="3.30.40.10">
    <property type="entry name" value="Zinc/RING finger domain, C3HC4 (zinc finger)"/>
    <property type="match status" value="1"/>
</dbReference>
<protein>
    <recommendedName>
        <fullName evidence="4">RING-type E3 ubiquitin transferase</fullName>
        <ecNumber evidence="4">2.3.2.27</ecNumber>
    </recommendedName>
</protein>
<keyword evidence="8 14" id="KW-0863">Zinc-finger</keyword>
<feature type="domain" description="RING-type" evidence="17">
    <location>
        <begin position="125"/>
        <end position="167"/>
    </location>
</feature>
<keyword evidence="19" id="KW-1185">Reference proteome</keyword>
<dbReference type="InterPro" id="IPR001841">
    <property type="entry name" value="Znf_RING"/>
</dbReference>
<comment type="subcellular location">
    <subcellularLocation>
        <location evidence="2">Membrane</location>
        <topology evidence="2">Single-pass membrane protein</topology>
    </subcellularLocation>
</comment>
<evidence type="ECO:0000256" key="5">
    <source>
        <dbReference type="ARBA" id="ARBA00022679"/>
    </source>
</evidence>
<evidence type="ECO:0000256" key="2">
    <source>
        <dbReference type="ARBA" id="ARBA00004167"/>
    </source>
</evidence>
<keyword evidence="11 16" id="KW-1133">Transmembrane helix</keyword>
<evidence type="ECO:0000256" key="4">
    <source>
        <dbReference type="ARBA" id="ARBA00012483"/>
    </source>
</evidence>
<keyword evidence="10" id="KW-0862">Zinc</keyword>
<feature type="transmembrane region" description="Helical" evidence="16">
    <location>
        <begin position="42"/>
        <end position="61"/>
    </location>
</feature>
<evidence type="ECO:0000256" key="1">
    <source>
        <dbReference type="ARBA" id="ARBA00000900"/>
    </source>
</evidence>
<dbReference type="PANTHER" id="PTHR14155:SF620">
    <property type="entry name" value="OS10G0574400 PROTEIN"/>
    <property type="match status" value="1"/>
</dbReference>
<feature type="region of interest" description="Disordered" evidence="15">
    <location>
        <begin position="1"/>
        <end position="34"/>
    </location>
</feature>
<evidence type="ECO:0000256" key="8">
    <source>
        <dbReference type="ARBA" id="ARBA00022771"/>
    </source>
</evidence>
<keyword evidence="5" id="KW-0808">Transferase</keyword>
<dbReference type="GO" id="GO:0008270">
    <property type="term" value="F:zinc ion binding"/>
    <property type="evidence" value="ECO:0007669"/>
    <property type="project" value="UniProtKB-KW"/>
</dbReference>